<proteinExistence type="inferred from homology"/>
<dbReference type="OrthoDB" id="10050085at2759"/>
<dbReference type="EMBL" id="KZ345168">
    <property type="protein sequence ID" value="PIO75199.1"/>
    <property type="molecule type" value="Genomic_DNA"/>
</dbReference>
<evidence type="ECO:0000313" key="6">
    <source>
        <dbReference type="EMBL" id="PIO75199.1"/>
    </source>
</evidence>
<dbReference type="Pfam" id="PF01234">
    <property type="entry name" value="NNMT_PNMT_TEMT"/>
    <property type="match status" value="1"/>
</dbReference>
<keyword evidence="5" id="KW-0732">Signal</keyword>
<keyword evidence="4" id="KW-0949">S-adenosyl-L-methionine</keyword>
<dbReference type="AlphaFoldDB" id="A0A2G9UY65"/>
<dbReference type="InterPro" id="IPR029063">
    <property type="entry name" value="SAM-dependent_MTases_sf"/>
</dbReference>
<sequence length="74" mass="8430">MVILLGFLVMGGILEETWCAFGGRVFGCLYITKEQMLNALDEAGVCLEDDRKCILYEINDMFVICARKRHPEKV</sequence>
<dbReference type="Proteomes" id="UP000230423">
    <property type="component" value="Unassembled WGS sequence"/>
</dbReference>
<feature type="chain" id="PRO_5013701640" evidence="5">
    <location>
        <begin position="20"/>
        <end position="74"/>
    </location>
</feature>
<feature type="signal peptide" evidence="5">
    <location>
        <begin position="1"/>
        <end position="19"/>
    </location>
</feature>
<accession>A0A2G9UY65</accession>
<organism evidence="6 7">
    <name type="scientific">Teladorsagia circumcincta</name>
    <name type="common">Brown stomach worm</name>
    <name type="synonym">Ostertagia circumcincta</name>
    <dbReference type="NCBI Taxonomy" id="45464"/>
    <lineage>
        <taxon>Eukaryota</taxon>
        <taxon>Metazoa</taxon>
        <taxon>Ecdysozoa</taxon>
        <taxon>Nematoda</taxon>
        <taxon>Chromadorea</taxon>
        <taxon>Rhabditida</taxon>
        <taxon>Rhabditina</taxon>
        <taxon>Rhabditomorpha</taxon>
        <taxon>Strongyloidea</taxon>
        <taxon>Trichostrongylidae</taxon>
        <taxon>Teladorsagia</taxon>
    </lineage>
</organism>
<evidence type="ECO:0000256" key="2">
    <source>
        <dbReference type="ARBA" id="ARBA00022603"/>
    </source>
</evidence>
<keyword evidence="7" id="KW-1185">Reference proteome</keyword>
<keyword evidence="2" id="KW-0489">Methyltransferase</keyword>
<evidence type="ECO:0000256" key="4">
    <source>
        <dbReference type="ARBA" id="ARBA00022691"/>
    </source>
</evidence>
<protein>
    <submittedName>
        <fullName evidence="6">Uncharacterized protein</fullName>
    </submittedName>
</protein>
<comment type="similarity">
    <text evidence="1">Belongs to the class I-like SAM-binding methyltransferase superfamily. NNMT/PNMT/TEMT family.</text>
</comment>
<dbReference type="PROSITE" id="PS51681">
    <property type="entry name" value="SAM_MT_NNMT_PNMT_TEMT"/>
    <property type="match status" value="1"/>
</dbReference>
<name>A0A2G9UY65_TELCI</name>
<evidence type="ECO:0000313" key="7">
    <source>
        <dbReference type="Proteomes" id="UP000230423"/>
    </source>
</evidence>
<evidence type="ECO:0000256" key="1">
    <source>
        <dbReference type="ARBA" id="ARBA00007996"/>
    </source>
</evidence>
<reference evidence="6 7" key="1">
    <citation type="submission" date="2015-09" db="EMBL/GenBank/DDBJ databases">
        <title>Draft genome of the parasitic nematode Teladorsagia circumcincta isolate WARC Sus (inbred).</title>
        <authorList>
            <person name="Mitreva M."/>
        </authorList>
    </citation>
    <scope>NUCLEOTIDE SEQUENCE [LARGE SCALE GENOMIC DNA]</scope>
    <source>
        <strain evidence="6 7">S</strain>
    </source>
</reference>
<dbReference type="InterPro" id="IPR000940">
    <property type="entry name" value="NNMT_TEMT_trans"/>
</dbReference>
<keyword evidence="3" id="KW-0808">Transferase</keyword>
<dbReference type="GO" id="GO:0032259">
    <property type="term" value="P:methylation"/>
    <property type="evidence" value="ECO:0007669"/>
    <property type="project" value="UniProtKB-KW"/>
</dbReference>
<evidence type="ECO:0000256" key="5">
    <source>
        <dbReference type="SAM" id="SignalP"/>
    </source>
</evidence>
<dbReference type="GO" id="GO:0008168">
    <property type="term" value="F:methyltransferase activity"/>
    <property type="evidence" value="ECO:0007669"/>
    <property type="project" value="UniProtKB-KW"/>
</dbReference>
<gene>
    <name evidence="6" type="ORF">TELCIR_02774</name>
</gene>
<dbReference type="Gene3D" id="3.40.50.150">
    <property type="entry name" value="Vaccinia Virus protein VP39"/>
    <property type="match status" value="1"/>
</dbReference>
<evidence type="ECO:0000256" key="3">
    <source>
        <dbReference type="ARBA" id="ARBA00022679"/>
    </source>
</evidence>